<reference evidence="1" key="1">
    <citation type="submission" date="2024-09" db="EMBL/GenBank/DDBJ databases">
        <title>Black Yeasts Isolated from many extreme environments.</title>
        <authorList>
            <person name="Coleine C."/>
            <person name="Stajich J.E."/>
            <person name="Selbmann L."/>
        </authorList>
    </citation>
    <scope>NUCLEOTIDE SEQUENCE</scope>
    <source>
        <strain evidence="1">CCFEE 5737</strain>
    </source>
</reference>
<accession>A0ACC3DSG1</accession>
<name>A0ACC3DSG1_9PEZI</name>
<organism evidence="1 2">
    <name type="scientific">Coniosporium uncinatum</name>
    <dbReference type="NCBI Taxonomy" id="93489"/>
    <lineage>
        <taxon>Eukaryota</taxon>
        <taxon>Fungi</taxon>
        <taxon>Dikarya</taxon>
        <taxon>Ascomycota</taxon>
        <taxon>Pezizomycotina</taxon>
        <taxon>Dothideomycetes</taxon>
        <taxon>Dothideomycetes incertae sedis</taxon>
        <taxon>Coniosporium</taxon>
    </lineage>
</organism>
<dbReference type="Proteomes" id="UP001186974">
    <property type="component" value="Unassembled WGS sequence"/>
</dbReference>
<dbReference type="EMBL" id="JAWDJW010001113">
    <property type="protein sequence ID" value="KAK3079491.1"/>
    <property type="molecule type" value="Genomic_DNA"/>
</dbReference>
<sequence>MAPKAQNTATTGEKRKRNSDINDRPRKKPMYIHEARKVDSQAVHKAFPNGELNVDKFVKAKEFEILALEESMKRSKDYLNTRAFQEVPRDLRRRTASHNVKRVPKRLQKRAAREMKEDNTPTVNARTRKPPSHARLRLETAKKLQSLSTKSKARKAAKKAGQEQNAMEVKVIKEAEITPEDGL</sequence>
<keyword evidence="2" id="KW-1185">Reference proteome</keyword>
<comment type="caution">
    <text evidence="1">The sequence shown here is derived from an EMBL/GenBank/DDBJ whole genome shotgun (WGS) entry which is preliminary data.</text>
</comment>
<gene>
    <name evidence="1" type="ORF">LTS18_004737</name>
</gene>
<evidence type="ECO:0000313" key="2">
    <source>
        <dbReference type="Proteomes" id="UP001186974"/>
    </source>
</evidence>
<evidence type="ECO:0000313" key="1">
    <source>
        <dbReference type="EMBL" id="KAK3079491.1"/>
    </source>
</evidence>
<proteinExistence type="predicted"/>
<feature type="non-terminal residue" evidence="1">
    <location>
        <position position="183"/>
    </location>
</feature>
<protein>
    <submittedName>
        <fullName evidence="1">Uncharacterized protein</fullName>
    </submittedName>
</protein>